<feature type="compositionally biased region" description="Polar residues" evidence="8">
    <location>
        <begin position="1"/>
        <end position="10"/>
    </location>
</feature>
<evidence type="ECO:0000256" key="2">
    <source>
        <dbReference type="ARBA" id="ARBA00022475"/>
    </source>
</evidence>
<dbReference type="GO" id="GO:0005886">
    <property type="term" value="C:plasma membrane"/>
    <property type="evidence" value="ECO:0007669"/>
    <property type="project" value="UniProtKB-SubCell"/>
</dbReference>
<evidence type="ECO:0000256" key="3">
    <source>
        <dbReference type="ARBA" id="ARBA00022622"/>
    </source>
</evidence>
<keyword evidence="10" id="KW-0808">Transferase</keyword>
<dbReference type="Gene3D" id="1.20.58.1040">
    <property type="match status" value="1"/>
</dbReference>
<dbReference type="AlphaFoldDB" id="A0A2I0B2K0"/>
<evidence type="ECO:0000256" key="1">
    <source>
        <dbReference type="ARBA" id="ARBA00004609"/>
    </source>
</evidence>
<sequence>MPQMDVTTPLPTVPVINPSSNPTATTTYSNPIPSPYTTPANPYTTPAMGIPSSSSSGRSWCIASQTASQTALQVALDYACGYGGADCSEIQAGASCNNPDTVRDHASYAFNSYYQKNPIPTSCDFGGTAVITNVDPSEFQSFDSRTSYCCNWHVAYRYTSSKP</sequence>
<protein>
    <submittedName>
        <fullName evidence="10">Glucan endo-1,3-beta-glucosidase 1</fullName>
        <ecNumber evidence="10">2.7.13.3</ecNumber>
    </submittedName>
</protein>
<accession>A0A2I0B2K0</accession>
<feature type="domain" description="X8" evidence="9">
    <location>
        <begin position="59"/>
        <end position="142"/>
    </location>
</feature>
<keyword evidence="4" id="KW-0732">Signal</keyword>
<dbReference type="GO" id="GO:0009506">
    <property type="term" value="C:plasmodesma"/>
    <property type="evidence" value="ECO:0007669"/>
    <property type="project" value="UniProtKB-ARBA"/>
</dbReference>
<organism evidence="10 11">
    <name type="scientific">Apostasia shenzhenica</name>
    <dbReference type="NCBI Taxonomy" id="1088818"/>
    <lineage>
        <taxon>Eukaryota</taxon>
        <taxon>Viridiplantae</taxon>
        <taxon>Streptophyta</taxon>
        <taxon>Embryophyta</taxon>
        <taxon>Tracheophyta</taxon>
        <taxon>Spermatophyta</taxon>
        <taxon>Magnoliopsida</taxon>
        <taxon>Liliopsida</taxon>
        <taxon>Asparagales</taxon>
        <taxon>Orchidaceae</taxon>
        <taxon>Apostasioideae</taxon>
        <taxon>Apostasia</taxon>
    </lineage>
</organism>
<evidence type="ECO:0000256" key="7">
    <source>
        <dbReference type="ARBA" id="ARBA00023180"/>
    </source>
</evidence>
<dbReference type="EMBL" id="KZ451921">
    <property type="protein sequence ID" value="PKA62012.1"/>
    <property type="molecule type" value="Genomic_DNA"/>
</dbReference>
<evidence type="ECO:0000256" key="6">
    <source>
        <dbReference type="ARBA" id="ARBA00023157"/>
    </source>
</evidence>
<dbReference type="FunFam" id="1.20.58.1040:FF:000001">
    <property type="entry name" value="Glucan endo-1,3-beta-glucosidase 4"/>
    <property type="match status" value="1"/>
</dbReference>
<dbReference type="Proteomes" id="UP000236161">
    <property type="component" value="Unassembled WGS sequence"/>
</dbReference>
<dbReference type="GO" id="GO:0098552">
    <property type="term" value="C:side of membrane"/>
    <property type="evidence" value="ECO:0007669"/>
    <property type="project" value="UniProtKB-KW"/>
</dbReference>
<keyword evidence="7" id="KW-0325">Glycoprotein</keyword>
<dbReference type="GO" id="GO:0004673">
    <property type="term" value="F:protein histidine kinase activity"/>
    <property type="evidence" value="ECO:0007669"/>
    <property type="project" value="UniProtKB-EC"/>
</dbReference>
<feature type="compositionally biased region" description="Polar residues" evidence="8">
    <location>
        <begin position="17"/>
        <end position="31"/>
    </location>
</feature>
<keyword evidence="3" id="KW-0449">Lipoprotein</keyword>
<keyword evidence="5" id="KW-0472">Membrane</keyword>
<dbReference type="OrthoDB" id="1073427at2759"/>
<proteinExistence type="predicted"/>
<dbReference type="SMART" id="SM00768">
    <property type="entry name" value="X8"/>
    <property type="match status" value="1"/>
</dbReference>
<evidence type="ECO:0000313" key="10">
    <source>
        <dbReference type="EMBL" id="PKA62012.1"/>
    </source>
</evidence>
<reference evidence="10 11" key="1">
    <citation type="journal article" date="2017" name="Nature">
        <title>The Apostasia genome and the evolution of orchids.</title>
        <authorList>
            <person name="Zhang G.Q."/>
            <person name="Liu K.W."/>
            <person name="Li Z."/>
            <person name="Lohaus R."/>
            <person name="Hsiao Y.Y."/>
            <person name="Niu S.C."/>
            <person name="Wang J.Y."/>
            <person name="Lin Y.C."/>
            <person name="Xu Q."/>
            <person name="Chen L.J."/>
            <person name="Yoshida K."/>
            <person name="Fujiwara S."/>
            <person name="Wang Z.W."/>
            <person name="Zhang Y.Q."/>
            <person name="Mitsuda N."/>
            <person name="Wang M."/>
            <person name="Liu G.H."/>
            <person name="Pecoraro L."/>
            <person name="Huang H.X."/>
            <person name="Xiao X.J."/>
            <person name="Lin M."/>
            <person name="Wu X.Y."/>
            <person name="Wu W.L."/>
            <person name="Chen Y.Y."/>
            <person name="Chang S.B."/>
            <person name="Sakamoto S."/>
            <person name="Ohme-Takagi M."/>
            <person name="Yagi M."/>
            <person name="Zeng S.J."/>
            <person name="Shen C.Y."/>
            <person name="Yeh C.M."/>
            <person name="Luo Y.B."/>
            <person name="Tsai W.C."/>
            <person name="Van de Peer Y."/>
            <person name="Liu Z.J."/>
        </authorList>
    </citation>
    <scope>NUCLEOTIDE SEQUENCE [LARGE SCALE GENOMIC DNA]</scope>
    <source>
        <strain evidence="11">cv. Shenzhen</strain>
        <tissue evidence="10">Stem</tissue>
    </source>
</reference>
<dbReference type="InterPro" id="IPR044788">
    <property type="entry name" value="X8_dom_prot"/>
</dbReference>
<name>A0A2I0B2K0_9ASPA</name>
<dbReference type="STRING" id="1088818.A0A2I0B2K0"/>
<dbReference type="Pfam" id="PF07983">
    <property type="entry name" value="X8"/>
    <property type="match status" value="1"/>
</dbReference>
<keyword evidence="2" id="KW-1003">Cell membrane</keyword>
<dbReference type="InterPro" id="IPR012946">
    <property type="entry name" value="X8"/>
</dbReference>
<comment type="subcellular location">
    <subcellularLocation>
        <location evidence="1">Cell membrane</location>
        <topology evidence="1">Lipid-anchor</topology>
        <topology evidence="1">GPI-anchor</topology>
    </subcellularLocation>
</comment>
<gene>
    <name evidence="10" type="ORF">AXF42_Ash018237</name>
</gene>
<evidence type="ECO:0000313" key="11">
    <source>
        <dbReference type="Proteomes" id="UP000236161"/>
    </source>
</evidence>
<keyword evidence="11" id="KW-1185">Reference proteome</keyword>
<evidence type="ECO:0000259" key="9">
    <source>
        <dbReference type="SMART" id="SM00768"/>
    </source>
</evidence>
<evidence type="ECO:0000256" key="4">
    <source>
        <dbReference type="ARBA" id="ARBA00022729"/>
    </source>
</evidence>
<dbReference type="PANTHER" id="PTHR31044">
    <property type="entry name" value="BETA-1,3 GLUCANASE"/>
    <property type="match status" value="1"/>
</dbReference>
<evidence type="ECO:0000256" key="5">
    <source>
        <dbReference type="ARBA" id="ARBA00023136"/>
    </source>
</evidence>
<evidence type="ECO:0000256" key="8">
    <source>
        <dbReference type="SAM" id="MobiDB-lite"/>
    </source>
</evidence>
<keyword evidence="3" id="KW-0336">GPI-anchor</keyword>
<keyword evidence="6" id="KW-1015">Disulfide bond</keyword>
<dbReference type="PANTHER" id="PTHR31044:SF52">
    <property type="entry name" value="OS01G0631500 PROTEIN"/>
    <property type="match status" value="1"/>
</dbReference>
<dbReference type="EC" id="2.7.13.3" evidence="10"/>
<feature type="region of interest" description="Disordered" evidence="8">
    <location>
        <begin position="1"/>
        <end position="33"/>
    </location>
</feature>